<keyword evidence="1" id="KW-0472">Membrane</keyword>
<dbReference type="PATRIC" id="fig|1459.3.peg.1918"/>
<dbReference type="Proteomes" id="UP000037109">
    <property type="component" value="Unassembled WGS sequence"/>
</dbReference>
<feature type="transmembrane region" description="Helical" evidence="1">
    <location>
        <begin position="12"/>
        <end position="31"/>
    </location>
</feature>
<name>A0A0M0GBN8_SPOGL</name>
<dbReference type="EMBL" id="LGUF01000007">
    <property type="protein sequence ID" value="KON86937.1"/>
    <property type="molecule type" value="Genomic_DNA"/>
</dbReference>
<organism evidence="2 3">
    <name type="scientific">Sporosarcina globispora</name>
    <name type="common">Bacillus globisporus</name>
    <dbReference type="NCBI Taxonomy" id="1459"/>
    <lineage>
        <taxon>Bacteria</taxon>
        <taxon>Bacillati</taxon>
        <taxon>Bacillota</taxon>
        <taxon>Bacilli</taxon>
        <taxon>Bacillales</taxon>
        <taxon>Caryophanaceae</taxon>
        <taxon>Sporosarcina</taxon>
    </lineage>
</organism>
<dbReference type="Pfam" id="PF19700">
    <property type="entry name" value="DUF6198"/>
    <property type="match status" value="1"/>
</dbReference>
<evidence type="ECO:0000313" key="2">
    <source>
        <dbReference type="EMBL" id="KON86937.1"/>
    </source>
</evidence>
<sequence>MLLKNKGQIGPRFLVYLTGLLVMSLGIVLLITADLGATPWDVLHVGLYYQLGLTIGSWSIIVGIFILAASALISKELPQVGAFLNMILIGLFIDAFLLLPFMQTPNGLAGQMAMFGFGIVIYCYGMGLYISAQLGAGPRDSLMIALTAKTGWKVRNVRALMEVAVLTVGWQLGGPIFWGTIVLSLTVGPIVGAALPQCQALTDRFLAKLIEKDIHANQMLKEKDRGAS</sequence>
<reference evidence="3" key="1">
    <citation type="submission" date="2015-07" db="EMBL/GenBank/DDBJ databases">
        <title>Fjat-10036 dsm4.</title>
        <authorList>
            <person name="Liu B."/>
            <person name="Wang J."/>
            <person name="Zhu Y."/>
            <person name="Liu G."/>
            <person name="Chen Q."/>
            <person name="Chen Z."/>
            <person name="Lan J."/>
            <person name="Che J."/>
            <person name="Ge C."/>
            <person name="Shi H."/>
            <person name="Pan Z."/>
            <person name="Liu X."/>
        </authorList>
    </citation>
    <scope>NUCLEOTIDE SEQUENCE [LARGE SCALE GENOMIC DNA]</scope>
    <source>
        <strain evidence="3">DSM 4</strain>
    </source>
</reference>
<dbReference type="STRING" id="1459.AF332_09040"/>
<dbReference type="OrthoDB" id="154912at2"/>
<feature type="transmembrane region" description="Helical" evidence="1">
    <location>
        <begin position="80"/>
        <end position="102"/>
    </location>
</feature>
<comment type="caution">
    <text evidence="2">The sequence shown here is derived from an EMBL/GenBank/DDBJ whole genome shotgun (WGS) entry which is preliminary data.</text>
</comment>
<feature type="transmembrane region" description="Helical" evidence="1">
    <location>
        <begin position="108"/>
        <end position="131"/>
    </location>
</feature>
<keyword evidence="1" id="KW-1133">Transmembrane helix</keyword>
<dbReference type="PANTHER" id="PTHR40078:SF1">
    <property type="entry name" value="INTEGRAL MEMBRANE PROTEIN"/>
    <property type="match status" value="1"/>
</dbReference>
<gene>
    <name evidence="2" type="ORF">AF332_09040</name>
</gene>
<evidence type="ECO:0000256" key="1">
    <source>
        <dbReference type="SAM" id="Phobius"/>
    </source>
</evidence>
<keyword evidence="3" id="KW-1185">Reference proteome</keyword>
<keyword evidence="1" id="KW-0812">Transmembrane</keyword>
<feature type="transmembrane region" description="Helical" evidence="1">
    <location>
        <begin position="51"/>
        <end position="73"/>
    </location>
</feature>
<protein>
    <submittedName>
        <fullName evidence="2">Membrane protein</fullName>
    </submittedName>
</protein>
<dbReference type="AlphaFoldDB" id="A0A0M0GBN8"/>
<dbReference type="PANTHER" id="PTHR40078">
    <property type="entry name" value="INTEGRAL MEMBRANE PROTEIN-RELATED"/>
    <property type="match status" value="1"/>
</dbReference>
<accession>A0A0M0GBN8</accession>
<dbReference type="RefSeq" id="WP_053434294.1">
    <property type="nucleotide sequence ID" value="NZ_LGUF01000007.1"/>
</dbReference>
<evidence type="ECO:0000313" key="3">
    <source>
        <dbReference type="Proteomes" id="UP000037109"/>
    </source>
</evidence>
<proteinExistence type="predicted"/>
<dbReference type="InterPro" id="IPR038750">
    <property type="entry name" value="YczE/YyaS-like"/>
</dbReference>